<evidence type="ECO:0000313" key="4">
    <source>
        <dbReference type="EMBL" id="BBM82410.1"/>
    </source>
</evidence>
<dbReference type="Gene3D" id="3.10.580.10">
    <property type="entry name" value="CBS-domain"/>
    <property type="match status" value="1"/>
</dbReference>
<feature type="domain" description="CBS" evidence="3">
    <location>
        <begin position="11"/>
        <end position="67"/>
    </location>
</feature>
<gene>
    <name evidence="4" type="ORF">UABAM_00753</name>
</gene>
<dbReference type="EMBL" id="AP019860">
    <property type="protein sequence ID" value="BBM82410.1"/>
    <property type="molecule type" value="Genomic_DNA"/>
</dbReference>
<feature type="domain" description="CBS" evidence="3">
    <location>
        <begin position="83"/>
        <end position="139"/>
    </location>
</feature>
<dbReference type="PROSITE" id="PS51371">
    <property type="entry name" value="CBS"/>
    <property type="match status" value="2"/>
</dbReference>
<dbReference type="PANTHER" id="PTHR48108">
    <property type="entry name" value="CBS DOMAIN-CONTAINING PROTEIN CBSX2, CHLOROPLASTIC"/>
    <property type="match status" value="1"/>
</dbReference>
<dbReference type="SUPFAM" id="SSF54631">
    <property type="entry name" value="CBS-domain pair"/>
    <property type="match status" value="1"/>
</dbReference>
<dbReference type="AlphaFoldDB" id="A0A5S9IJW9"/>
<dbReference type="KEGG" id="uam:UABAM_00753"/>
<dbReference type="CDD" id="cd04584">
    <property type="entry name" value="CBS_pair_AcuB_like"/>
    <property type="match status" value="1"/>
</dbReference>
<protein>
    <submittedName>
        <fullName evidence="4">Acetoin dehydrogenase</fullName>
    </submittedName>
</protein>
<sequence>MKKQWTIEHWMTKDPLMISVDCSVKKAFTIMEEKKIRHLLVVENQKLMGIVSDRDLRRPTAPEGGELDYFYRLDDTYEVQYVMTKQVKFVYNTDYIGKAAQIFKEERFGAIPVVDKDENVVGILSIYDILDAFSEAFSVFTALA</sequence>
<organism evidence="4 5">
    <name type="scientific">Uabimicrobium amorphum</name>
    <dbReference type="NCBI Taxonomy" id="2596890"/>
    <lineage>
        <taxon>Bacteria</taxon>
        <taxon>Pseudomonadati</taxon>
        <taxon>Planctomycetota</taxon>
        <taxon>Candidatus Uabimicrobiia</taxon>
        <taxon>Candidatus Uabimicrobiales</taxon>
        <taxon>Candidatus Uabimicrobiaceae</taxon>
        <taxon>Candidatus Uabimicrobium</taxon>
    </lineage>
</organism>
<dbReference type="OrthoDB" id="5295985at2"/>
<proteinExistence type="predicted"/>
<dbReference type="RefSeq" id="WP_151966658.1">
    <property type="nucleotide sequence ID" value="NZ_AP019860.1"/>
</dbReference>
<keyword evidence="5" id="KW-1185">Reference proteome</keyword>
<evidence type="ECO:0000313" key="5">
    <source>
        <dbReference type="Proteomes" id="UP000326354"/>
    </source>
</evidence>
<dbReference type="Pfam" id="PF00571">
    <property type="entry name" value="CBS"/>
    <property type="match status" value="2"/>
</dbReference>
<reference evidence="4 5" key="1">
    <citation type="submission" date="2019-08" db="EMBL/GenBank/DDBJ databases">
        <title>Complete genome sequence of Candidatus Uab amorphum.</title>
        <authorList>
            <person name="Shiratori T."/>
            <person name="Suzuki S."/>
            <person name="Kakizawa Y."/>
            <person name="Ishida K."/>
        </authorList>
    </citation>
    <scope>NUCLEOTIDE SEQUENCE [LARGE SCALE GENOMIC DNA]</scope>
    <source>
        <strain evidence="4 5">SRT547</strain>
    </source>
</reference>
<evidence type="ECO:0000256" key="1">
    <source>
        <dbReference type="ARBA" id="ARBA00022737"/>
    </source>
</evidence>
<dbReference type="InterPro" id="IPR046342">
    <property type="entry name" value="CBS_dom_sf"/>
</dbReference>
<evidence type="ECO:0000259" key="3">
    <source>
        <dbReference type="PROSITE" id="PS51371"/>
    </source>
</evidence>
<evidence type="ECO:0000256" key="2">
    <source>
        <dbReference type="PROSITE-ProRule" id="PRU00703"/>
    </source>
</evidence>
<dbReference type="PANTHER" id="PTHR48108:SF34">
    <property type="entry name" value="CBS DOMAIN-CONTAINING PROTEIN YHCV"/>
    <property type="match status" value="1"/>
</dbReference>
<dbReference type="InterPro" id="IPR000644">
    <property type="entry name" value="CBS_dom"/>
</dbReference>
<accession>A0A5S9IJW9</accession>
<name>A0A5S9IJW9_UABAM</name>
<dbReference type="InterPro" id="IPR051462">
    <property type="entry name" value="CBS_domain-containing"/>
</dbReference>
<keyword evidence="1" id="KW-0677">Repeat</keyword>
<keyword evidence="2" id="KW-0129">CBS domain</keyword>
<dbReference type="SMART" id="SM00116">
    <property type="entry name" value="CBS"/>
    <property type="match status" value="2"/>
</dbReference>
<dbReference type="Proteomes" id="UP000326354">
    <property type="component" value="Chromosome"/>
</dbReference>